<sequence>MTEEMDISRKDSQEENIKRLISKEVGESVTSALSKFWKECNKKGGILEEDQYWALSDDEEYEERGPCGQRLEKRKHFGEEDFERGCPLIKNKLVSGVLSGTMNRQVNPAKDMPGESSWKNKEYSDEYDEFIQDMNDENDLDEFDVLEKTETGKKRQVQDPLGLNSFEPSDVKHPRSAEWWPMRHAAEYLRQKI</sequence>
<comment type="caution">
    <text evidence="2">The sequence shown here is derived from an EMBL/GenBank/DDBJ whole genome shotgun (WGS) entry which is preliminary data.</text>
</comment>
<dbReference type="Proteomes" id="UP001066276">
    <property type="component" value="Chromosome 4_2"/>
</dbReference>
<organism evidence="2 3">
    <name type="scientific">Pleurodeles waltl</name>
    <name type="common">Iberian ribbed newt</name>
    <dbReference type="NCBI Taxonomy" id="8319"/>
    <lineage>
        <taxon>Eukaryota</taxon>
        <taxon>Metazoa</taxon>
        <taxon>Chordata</taxon>
        <taxon>Craniata</taxon>
        <taxon>Vertebrata</taxon>
        <taxon>Euteleostomi</taxon>
        <taxon>Amphibia</taxon>
        <taxon>Batrachia</taxon>
        <taxon>Caudata</taxon>
        <taxon>Salamandroidea</taxon>
        <taxon>Salamandridae</taxon>
        <taxon>Pleurodelinae</taxon>
        <taxon>Pleurodeles</taxon>
    </lineage>
</organism>
<reference evidence="2" key="1">
    <citation type="journal article" date="2022" name="bioRxiv">
        <title>Sequencing and chromosome-scale assembly of the giantPleurodeles waltlgenome.</title>
        <authorList>
            <person name="Brown T."/>
            <person name="Elewa A."/>
            <person name="Iarovenko S."/>
            <person name="Subramanian E."/>
            <person name="Araus A.J."/>
            <person name="Petzold A."/>
            <person name="Susuki M."/>
            <person name="Suzuki K.-i.T."/>
            <person name="Hayashi T."/>
            <person name="Toyoda A."/>
            <person name="Oliveira C."/>
            <person name="Osipova E."/>
            <person name="Leigh N.D."/>
            <person name="Simon A."/>
            <person name="Yun M.H."/>
        </authorList>
    </citation>
    <scope>NUCLEOTIDE SEQUENCE</scope>
    <source>
        <strain evidence="2">20211129_DDA</strain>
        <tissue evidence="2">Liver</tissue>
    </source>
</reference>
<dbReference type="AlphaFoldDB" id="A0AAV7SAX1"/>
<feature type="region of interest" description="Disordered" evidence="1">
    <location>
        <begin position="149"/>
        <end position="174"/>
    </location>
</feature>
<proteinExistence type="predicted"/>
<gene>
    <name evidence="2" type="ORF">NDU88_000932</name>
</gene>
<keyword evidence="3" id="KW-1185">Reference proteome</keyword>
<evidence type="ECO:0000256" key="1">
    <source>
        <dbReference type="SAM" id="MobiDB-lite"/>
    </source>
</evidence>
<protein>
    <submittedName>
        <fullName evidence="2">Uncharacterized protein</fullName>
    </submittedName>
</protein>
<dbReference type="EMBL" id="JANPWB010000008">
    <property type="protein sequence ID" value="KAJ1160430.1"/>
    <property type="molecule type" value="Genomic_DNA"/>
</dbReference>
<evidence type="ECO:0000313" key="3">
    <source>
        <dbReference type="Proteomes" id="UP001066276"/>
    </source>
</evidence>
<name>A0AAV7SAX1_PLEWA</name>
<accession>A0AAV7SAX1</accession>
<evidence type="ECO:0000313" key="2">
    <source>
        <dbReference type="EMBL" id="KAJ1160430.1"/>
    </source>
</evidence>